<dbReference type="AlphaFoldDB" id="A0A9K3NAS1"/>
<evidence type="ECO:0000313" key="1">
    <source>
        <dbReference type="EMBL" id="KAF5793567.1"/>
    </source>
</evidence>
<reference evidence="1" key="1">
    <citation type="journal article" date="2017" name="Nature">
        <title>The sunflower genome provides insights into oil metabolism, flowering and Asterid evolution.</title>
        <authorList>
            <person name="Badouin H."/>
            <person name="Gouzy J."/>
            <person name="Grassa C.J."/>
            <person name="Murat F."/>
            <person name="Staton S.E."/>
            <person name="Cottret L."/>
            <person name="Lelandais-Briere C."/>
            <person name="Owens G.L."/>
            <person name="Carrere S."/>
            <person name="Mayjonade B."/>
            <person name="Legrand L."/>
            <person name="Gill N."/>
            <person name="Kane N.C."/>
            <person name="Bowers J.E."/>
            <person name="Hubner S."/>
            <person name="Bellec A."/>
            <person name="Berard A."/>
            <person name="Berges H."/>
            <person name="Blanchet N."/>
            <person name="Boniface M.C."/>
            <person name="Brunel D."/>
            <person name="Catrice O."/>
            <person name="Chaidir N."/>
            <person name="Claudel C."/>
            <person name="Donnadieu C."/>
            <person name="Faraut T."/>
            <person name="Fievet G."/>
            <person name="Helmstetter N."/>
            <person name="King M."/>
            <person name="Knapp S.J."/>
            <person name="Lai Z."/>
            <person name="Le Paslier M.C."/>
            <person name="Lippi Y."/>
            <person name="Lorenzon L."/>
            <person name="Mandel J.R."/>
            <person name="Marage G."/>
            <person name="Marchand G."/>
            <person name="Marquand E."/>
            <person name="Bret-Mestries E."/>
            <person name="Morien E."/>
            <person name="Nambeesan S."/>
            <person name="Nguyen T."/>
            <person name="Pegot-Espagnet P."/>
            <person name="Pouilly N."/>
            <person name="Raftis F."/>
            <person name="Sallet E."/>
            <person name="Schiex T."/>
            <person name="Thomas J."/>
            <person name="Vandecasteele C."/>
            <person name="Vares D."/>
            <person name="Vear F."/>
            <person name="Vautrin S."/>
            <person name="Crespi M."/>
            <person name="Mangin B."/>
            <person name="Burke J.M."/>
            <person name="Salse J."/>
            <person name="Munos S."/>
            <person name="Vincourt P."/>
            <person name="Rieseberg L.H."/>
            <person name="Langlade N.B."/>
        </authorList>
    </citation>
    <scope>NUCLEOTIDE SEQUENCE</scope>
    <source>
        <tissue evidence="1">Leaves</tissue>
    </source>
</reference>
<proteinExistence type="predicted"/>
<dbReference type="Gramene" id="mRNA:HanXRQr2_Chr08g0317861">
    <property type="protein sequence ID" value="CDS:HanXRQr2_Chr08g0317861.1"/>
    <property type="gene ID" value="HanXRQr2_Chr08g0317861"/>
</dbReference>
<evidence type="ECO:0000313" key="2">
    <source>
        <dbReference type="Proteomes" id="UP000215914"/>
    </source>
</evidence>
<name>A0A9K3NAS1_HELAN</name>
<sequence>MFGPMMGSPLLATLALENLLSYPNSISPSLVWNALRLGFMSFSWMCRLRLDGFELL</sequence>
<protein>
    <submittedName>
        <fullName evidence="1">Uncharacterized protein</fullName>
    </submittedName>
</protein>
<dbReference type="Proteomes" id="UP000215914">
    <property type="component" value="Unassembled WGS sequence"/>
</dbReference>
<keyword evidence="2" id="KW-1185">Reference proteome</keyword>
<comment type="caution">
    <text evidence="1">The sequence shown here is derived from an EMBL/GenBank/DDBJ whole genome shotgun (WGS) entry which is preliminary data.</text>
</comment>
<dbReference type="EMBL" id="MNCJ02000323">
    <property type="protein sequence ID" value="KAF5793567.1"/>
    <property type="molecule type" value="Genomic_DNA"/>
</dbReference>
<organism evidence="1 2">
    <name type="scientific">Helianthus annuus</name>
    <name type="common">Common sunflower</name>
    <dbReference type="NCBI Taxonomy" id="4232"/>
    <lineage>
        <taxon>Eukaryota</taxon>
        <taxon>Viridiplantae</taxon>
        <taxon>Streptophyta</taxon>
        <taxon>Embryophyta</taxon>
        <taxon>Tracheophyta</taxon>
        <taxon>Spermatophyta</taxon>
        <taxon>Magnoliopsida</taxon>
        <taxon>eudicotyledons</taxon>
        <taxon>Gunneridae</taxon>
        <taxon>Pentapetalae</taxon>
        <taxon>asterids</taxon>
        <taxon>campanulids</taxon>
        <taxon>Asterales</taxon>
        <taxon>Asteraceae</taxon>
        <taxon>Asteroideae</taxon>
        <taxon>Heliantheae alliance</taxon>
        <taxon>Heliantheae</taxon>
        <taxon>Helianthus</taxon>
    </lineage>
</organism>
<gene>
    <name evidence="1" type="ORF">HanXRQr2_Chr08g0317861</name>
</gene>
<accession>A0A9K3NAS1</accession>
<reference evidence="1" key="2">
    <citation type="submission" date="2020-06" db="EMBL/GenBank/DDBJ databases">
        <title>Helianthus annuus Genome sequencing and assembly Release 2.</title>
        <authorList>
            <person name="Gouzy J."/>
            <person name="Langlade N."/>
            <person name="Munos S."/>
        </authorList>
    </citation>
    <scope>NUCLEOTIDE SEQUENCE</scope>
    <source>
        <tissue evidence="1">Leaves</tissue>
    </source>
</reference>